<keyword evidence="2" id="KW-0472">Membrane</keyword>
<keyword evidence="2" id="KW-1133">Transmembrane helix</keyword>
<evidence type="ECO:0000256" key="2">
    <source>
        <dbReference type="SAM" id="Phobius"/>
    </source>
</evidence>
<dbReference type="RefSeq" id="WP_132648590.1">
    <property type="nucleotide sequence ID" value="NZ_CP181386.1"/>
</dbReference>
<feature type="region of interest" description="Disordered" evidence="1">
    <location>
        <begin position="312"/>
        <end position="333"/>
    </location>
</feature>
<dbReference type="NCBIfam" id="TIGR02532">
    <property type="entry name" value="IV_pilin_GFxxxE"/>
    <property type="match status" value="1"/>
</dbReference>
<dbReference type="InterPro" id="IPR012902">
    <property type="entry name" value="N_methyl_site"/>
</dbReference>
<reference evidence="3 4" key="1">
    <citation type="submission" date="2019-03" db="EMBL/GenBank/DDBJ databases">
        <title>Genomic Encyclopedia of Type Strains, Phase IV (KMG-IV): sequencing the most valuable type-strain genomes for metagenomic binning, comparative biology and taxonomic classification.</title>
        <authorList>
            <person name="Goeker M."/>
        </authorList>
    </citation>
    <scope>NUCLEOTIDE SEQUENCE [LARGE SCALE GENOMIC DNA]</scope>
    <source>
        <strain evidence="3 4">DSM 1709</strain>
    </source>
</reference>
<evidence type="ECO:0000313" key="3">
    <source>
        <dbReference type="EMBL" id="TCP00972.1"/>
    </source>
</evidence>
<dbReference type="EMBL" id="SLXD01000011">
    <property type="protein sequence ID" value="TCP00972.1"/>
    <property type="molecule type" value="Genomic_DNA"/>
</dbReference>
<proteinExistence type="predicted"/>
<sequence>MSEPRRRARPRTQRGLSIVELMVGMVIALIISLAAAGSARTFSASQRQGMGSGGVAVNLTTTMAAIKDDASSAGLGFFGTRDDEDNSLFSCHKLNLSYDTTLHFDGAEFSPLQISTDDGNQQLDIVFASSIDGGADVLLSGTADATGAMTQSLLPVAAGQLVMLIPGTAAAGSEPCLVRGVTSVTAATDDTPQTLAFANTNVYNKAAFTNTPAFNETSKDRVIALGSLNWRRYRLDGTTLLYEQPLLGTSSTLLRNVMALRAQYGVASDANSNDLQWQEATDALETVSGAEVNLIRAVRIGVVVRNALPQRPGAGGACEASPSKPRDPFDPDTEIEPDVADWQCYHYRSATIVVPLRNFVW</sequence>
<dbReference type="GO" id="GO:0043683">
    <property type="term" value="P:type IV pilus assembly"/>
    <property type="evidence" value="ECO:0007669"/>
    <property type="project" value="InterPro"/>
</dbReference>
<dbReference type="Proteomes" id="UP000295106">
    <property type="component" value="Unassembled WGS sequence"/>
</dbReference>
<name>A0A4R2M378_RUBGE</name>
<protein>
    <submittedName>
        <fullName evidence="3">Type IV pilus assembly protein PilW</fullName>
    </submittedName>
</protein>
<feature type="transmembrane region" description="Helical" evidence="2">
    <location>
        <begin position="21"/>
        <end position="39"/>
    </location>
</feature>
<accession>A0A4R2M378</accession>
<evidence type="ECO:0000313" key="4">
    <source>
        <dbReference type="Proteomes" id="UP000295106"/>
    </source>
</evidence>
<gene>
    <name evidence="3" type="ORF">EV684_111179</name>
</gene>
<dbReference type="OrthoDB" id="8533459at2"/>
<dbReference type="Pfam" id="PF07963">
    <property type="entry name" value="N_methyl"/>
    <property type="match status" value="1"/>
</dbReference>
<organism evidence="3 4">
    <name type="scientific">Rubrivivax gelatinosus</name>
    <name type="common">Rhodocyclus gelatinosus</name>
    <name type="synonym">Rhodopseudomonas gelatinosa</name>
    <dbReference type="NCBI Taxonomy" id="28068"/>
    <lineage>
        <taxon>Bacteria</taxon>
        <taxon>Pseudomonadati</taxon>
        <taxon>Pseudomonadota</taxon>
        <taxon>Betaproteobacteria</taxon>
        <taxon>Burkholderiales</taxon>
        <taxon>Sphaerotilaceae</taxon>
        <taxon>Rubrivivax</taxon>
    </lineage>
</organism>
<dbReference type="Pfam" id="PF16074">
    <property type="entry name" value="PilW"/>
    <property type="match status" value="1"/>
</dbReference>
<dbReference type="AlphaFoldDB" id="A0A4R2M378"/>
<comment type="caution">
    <text evidence="3">The sequence shown here is derived from an EMBL/GenBank/DDBJ whole genome shotgun (WGS) entry which is preliminary data.</text>
</comment>
<evidence type="ECO:0000256" key="1">
    <source>
        <dbReference type="SAM" id="MobiDB-lite"/>
    </source>
</evidence>
<dbReference type="InterPro" id="IPR032092">
    <property type="entry name" value="PilW"/>
</dbReference>
<dbReference type="GeneID" id="99683175"/>
<keyword evidence="2" id="KW-0812">Transmembrane</keyword>